<comment type="subcellular location">
    <subcellularLocation>
        <location evidence="1">Endoplasmic reticulum membrane</location>
    </subcellularLocation>
</comment>
<dbReference type="InterPro" id="IPR055285">
    <property type="entry name" value="ANKRD13_C"/>
</dbReference>
<dbReference type="SUPFAM" id="SSF48403">
    <property type="entry name" value="Ankyrin repeat"/>
    <property type="match status" value="1"/>
</dbReference>
<keyword evidence="4 8" id="KW-0040">ANK repeat</keyword>
<evidence type="ECO:0000256" key="5">
    <source>
        <dbReference type="ARBA" id="ARBA00023136"/>
    </source>
</evidence>
<evidence type="ECO:0000313" key="11">
    <source>
        <dbReference type="Proteomes" id="UP000014680"/>
    </source>
</evidence>
<keyword evidence="11" id="KW-1185">Reference proteome</keyword>
<gene>
    <name evidence="10" type="ORF">EIN_405180</name>
</gene>
<organism evidence="10 11">
    <name type="scientific">Entamoeba invadens IP1</name>
    <dbReference type="NCBI Taxonomy" id="370355"/>
    <lineage>
        <taxon>Eukaryota</taxon>
        <taxon>Amoebozoa</taxon>
        <taxon>Evosea</taxon>
        <taxon>Archamoebae</taxon>
        <taxon>Mastigamoebida</taxon>
        <taxon>Entamoebidae</taxon>
        <taxon>Entamoeba</taxon>
    </lineage>
</organism>
<dbReference type="GO" id="GO:0005789">
    <property type="term" value="C:endoplasmic reticulum membrane"/>
    <property type="evidence" value="ECO:0007669"/>
    <property type="project" value="UniProtKB-SubCell"/>
</dbReference>
<dbReference type="Pfam" id="PF11904">
    <property type="entry name" value="ANKRD13_C"/>
    <property type="match status" value="1"/>
</dbReference>
<keyword evidence="3" id="KW-0256">Endoplasmic reticulum</keyword>
<dbReference type="OrthoDB" id="1585644at2759"/>
<dbReference type="KEGG" id="eiv:EIN_405180"/>
<dbReference type="EMBL" id="KB206537">
    <property type="protein sequence ID" value="ELP90104.1"/>
    <property type="molecule type" value="Genomic_DNA"/>
</dbReference>
<keyword evidence="2" id="KW-0677">Repeat</keyword>
<evidence type="ECO:0000256" key="4">
    <source>
        <dbReference type="ARBA" id="ARBA00023043"/>
    </source>
</evidence>
<protein>
    <recommendedName>
        <fullName evidence="9">Ankyrin repeat domain-containing protein</fullName>
    </recommendedName>
</protein>
<evidence type="ECO:0000256" key="7">
    <source>
        <dbReference type="ARBA" id="ARBA00037107"/>
    </source>
</evidence>
<comment type="function">
    <text evidence="7">Acts as a molecular chaperone for G protein-coupled receptors, regulating their biogenesis and exit from the ER.</text>
</comment>
<keyword evidence="5" id="KW-0472">Membrane</keyword>
<feature type="repeat" description="ANK" evidence="8">
    <location>
        <begin position="35"/>
        <end position="67"/>
    </location>
</feature>
<evidence type="ECO:0000256" key="3">
    <source>
        <dbReference type="ARBA" id="ARBA00022824"/>
    </source>
</evidence>
<dbReference type="PROSITE" id="PS50297">
    <property type="entry name" value="ANK_REP_REGION"/>
    <property type="match status" value="1"/>
</dbReference>
<evidence type="ECO:0000256" key="1">
    <source>
        <dbReference type="ARBA" id="ARBA00004586"/>
    </source>
</evidence>
<name>A0A0A1UCT5_ENTIV</name>
<feature type="domain" description="Ankyrin repeat" evidence="9">
    <location>
        <begin position="151"/>
        <end position="293"/>
    </location>
</feature>
<sequence>MSLESMTTPLHLLVFKGEIPPDEMDYSNINTFDIFGIPVLHYAIHTQNISIVKTLLLHGADPLLRNKNGFNAYQESVCTRNIELITLLYEETYNFYDAIYSKRVIDGIDTLEKMDDFQMTIHWELQTWIPLGTYLLPSDDNLARKRSHNLRFDMGIIGFENYNIKRGRGSLFFFGEDKGRWKKGEVFFVNHDEHTVEKMCGRGIRRKLKVKEVLLTDVTTMRTNFVLNCERAKNMWGNDRNESVNGIECRVFDVTPLSVNLVTREIPTNRPILPKIFSDSIYSQKEKWDTKNILLGNGEKEVYRKKTNGAELWVGKGAIQLSQFRILTGFLERNFDDYKKFEDFFDKNGLTDDDGFPVQLKIPLALSLSLVLNIKNYSKVQPEESVFDIPDDYTFVNNSTE</sequence>
<evidence type="ECO:0000256" key="8">
    <source>
        <dbReference type="PROSITE-ProRule" id="PRU00023"/>
    </source>
</evidence>
<evidence type="ECO:0000313" key="10">
    <source>
        <dbReference type="EMBL" id="ELP90104.1"/>
    </source>
</evidence>
<dbReference type="Gene3D" id="1.25.40.20">
    <property type="entry name" value="Ankyrin repeat-containing domain"/>
    <property type="match status" value="1"/>
</dbReference>
<dbReference type="OMA" id="WLGNQIS"/>
<accession>A0A0A1UCT5</accession>
<dbReference type="SMART" id="SM00248">
    <property type="entry name" value="ANK"/>
    <property type="match status" value="2"/>
</dbReference>
<dbReference type="VEuPathDB" id="AmoebaDB:EIN_405180"/>
<evidence type="ECO:0000256" key="6">
    <source>
        <dbReference type="ARBA" id="ARBA00023186"/>
    </source>
</evidence>
<dbReference type="PROSITE" id="PS50088">
    <property type="entry name" value="ANK_REPEAT"/>
    <property type="match status" value="1"/>
</dbReference>
<dbReference type="InterPro" id="IPR002110">
    <property type="entry name" value="Ankyrin_rpt"/>
</dbReference>
<keyword evidence="6" id="KW-0143">Chaperone</keyword>
<dbReference type="InterPro" id="IPR021832">
    <property type="entry name" value="ANKRD13"/>
</dbReference>
<dbReference type="PANTHER" id="PTHR12447:SF25">
    <property type="entry name" value="ANKYRIN REPEAT DOMAIN-CONTAINING PROTEIN 13C"/>
    <property type="match status" value="1"/>
</dbReference>
<proteinExistence type="predicted"/>
<dbReference type="GeneID" id="14889059"/>
<dbReference type="InterPro" id="IPR036770">
    <property type="entry name" value="Ankyrin_rpt-contain_sf"/>
</dbReference>
<dbReference type="PANTHER" id="PTHR12447">
    <property type="entry name" value="ANKYRIN REPEAT DOMAIN-CONTAINING PROTEIN 13"/>
    <property type="match status" value="1"/>
</dbReference>
<dbReference type="RefSeq" id="XP_004256875.1">
    <property type="nucleotide sequence ID" value="XM_004256827.1"/>
</dbReference>
<evidence type="ECO:0000256" key="2">
    <source>
        <dbReference type="ARBA" id="ARBA00022737"/>
    </source>
</evidence>
<dbReference type="Pfam" id="PF00023">
    <property type="entry name" value="Ank"/>
    <property type="match status" value="1"/>
</dbReference>
<evidence type="ECO:0000259" key="9">
    <source>
        <dbReference type="Pfam" id="PF11904"/>
    </source>
</evidence>
<reference evidence="10 11" key="1">
    <citation type="submission" date="2012-10" db="EMBL/GenBank/DDBJ databases">
        <authorList>
            <person name="Zafar N."/>
            <person name="Inman J."/>
            <person name="Hall N."/>
            <person name="Lorenzi H."/>
            <person name="Caler E."/>
        </authorList>
    </citation>
    <scope>NUCLEOTIDE SEQUENCE [LARGE SCALE GENOMIC DNA]</scope>
    <source>
        <strain evidence="10 11">IP1</strain>
    </source>
</reference>
<dbReference type="AlphaFoldDB" id="A0A0A1UCT5"/>
<dbReference type="Proteomes" id="UP000014680">
    <property type="component" value="Unassembled WGS sequence"/>
</dbReference>